<accession>A0A7R6SUM1</accession>
<dbReference type="InterPro" id="IPR006240">
    <property type="entry name" value="CysQ"/>
</dbReference>
<dbReference type="Gene3D" id="3.30.540.10">
    <property type="entry name" value="Fructose-1,6-Bisphosphatase, subunit A, domain 1"/>
    <property type="match status" value="1"/>
</dbReference>
<dbReference type="InterPro" id="IPR020583">
    <property type="entry name" value="Inositol_monoP_metal-BS"/>
</dbReference>
<dbReference type="GO" id="GO:0008441">
    <property type="term" value="F:3'(2'),5'-bisphosphate nucleotidase activity"/>
    <property type="evidence" value="ECO:0007669"/>
    <property type="project" value="UniProtKB-UniRule"/>
</dbReference>
<dbReference type="OrthoDB" id="9785695at2"/>
<dbReference type="KEGG" id="ajp:AMJAP_3255"/>
<evidence type="ECO:0000256" key="9">
    <source>
        <dbReference type="HAMAP-Rule" id="MF_02095"/>
    </source>
</evidence>
<keyword evidence="8 9" id="KW-0472">Membrane</keyword>
<dbReference type="GO" id="GO:0000103">
    <property type="term" value="P:sulfate assimilation"/>
    <property type="evidence" value="ECO:0007669"/>
    <property type="project" value="TreeGrafter"/>
</dbReference>
<feature type="binding site" evidence="10">
    <location>
        <position position="88"/>
    </location>
    <ligand>
        <name>Mg(2+)</name>
        <dbReference type="ChEBI" id="CHEBI:18420"/>
        <label>1</label>
        <note>catalytic</note>
    </ligand>
</feature>
<evidence type="ECO:0000256" key="8">
    <source>
        <dbReference type="ARBA" id="ARBA00023136"/>
    </source>
</evidence>
<evidence type="ECO:0000256" key="6">
    <source>
        <dbReference type="ARBA" id="ARBA00022801"/>
    </source>
</evidence>
<keyword evidence="7 9" id="KW-0460">Magnesium</keyword>
<keyword evidence="6 9" id="KW-0378">Hydrolase</keyword>
<feature type="binding site" evidence="9">
    <location>
        <position position="217"/>
    </location>
    <ligand>
        <name>substrate</name>
    </ligand>
</feature>
<evidence type="ECO:0000256" key="5">
    <source>
        <dbReference type="ARBA" id="ARBA00022723"/>
    </source>
</evidence>
<feature type="binding site" evidence="9">
    <location>
        <begin position="90"/>
        <end position="93"/>
    </location>
    <ligand>
        <name>substrate</name>
    </ligand>
</feature>
<keyword evidence="5 9" id="KW-0479">Metal-binding</keyword>
<feature type="binding site" evidence="10">
    <location>
        <position position="217"/>
    </location>
    <ligand>
        <name>Mg(2+)</name>
        <dbReference type="ChEBI" id="CHEBI:18420"/>
        <label>1</label>
        <note>catalytic</note>
    </ligand>
</feature>
<feature type="binding site" evidence="9">
    <location>
        <position position="88"/>
    </location>
    <ligand>
        <name>Mg(2+)</name>
        <dbReference type="ChEBI" id="CHEBI:18420"/>
        <label>2</label>
    </ligand>
</feature>
<dbReference type="InterPro" id="IPR050725">
    <property type="entry name" value="CysQ/Inositol_MonoPase"/>
</dbReference>
<feature type="binding site" evidence="9">
    <location>
        <position position="90"/>
    </location>
    <ligand>
        <name>Mg(2+)</name>
        <dbReference type="ChEBI" id="CHEBI:18420"/>
        <label>1</label>
    </ligand>
</feature>
<dbReference type="CDD" id="cd01638">
    <property type="entry name" value="CysQ"/>
    <property type="match status" value="1"/>
</dbReference>
<dbReference type="GO" id="GO:0050427">
    <property type="term" value="P:3'-phosphoadenosine 5'-phosphosulfate metabolic process"/>
    <property type="evidence" value="ECO:0007669"/>
    <property type="project" value="TreeGrafter"/>
</dbReference>
<keyword evidence="4 9" id="KW-0997">Cell inner membrane</keyword>
<name>A0A7R6SUM1_9GAMM</name>
<gene>
    <name evidence="9" type="primary">cysQ</name>
    <name evidence="11" type="ORF">AMJAP_3255</name>
</gene>
<dbReference type="PANTHER" id="PTHR43028">
    <property type="entry name" value="3'(2'),5'-BISPHOSPHATE NUCLEOTIDASE 1"/>
    <property type="match status" value="1"/>
</dbReference>
<dbReference type="Gene3D" id="3.40.190.80">
    <property type="match status" value="1"/>
</dbReference>
<sequence length="272" mass="30162">MNQQTLYNAVLGVARQAGEAIMQVYRRDDHGIQEKADKSPLTEADLAAHEIIKKGLAQLTPKLPQLSEEDTEVPYSSRQHWESFWMIDPLDGTKEFIRRNDEFTVNIALIHNGHPVFGVICLPVSGICYIGGQQMAPVKLIPGQPSQPLQCRPLQQPVKVLASRRHKNDRDLPFLEKVAQQFGPLQIDNYGSSLKMCVIAEGSADLYPRLYPTCEWDTAAAQAILEAAGGMMLSGDDLQPLRYNKPSLLNPDFFALGDPGFPRQLLGAKPST</sequence>
<dbReference type="PROSITE" id="PS00630">
    <property type="entry name" value="IMP_2"/>
    <property type="match status" value="1"/>
</dbReference>
<dbReference type="PANTHER" id="PTHR43028:SF5">
    <property type="entry name" value="3'(2'),5'-BISPHOSPHATE NUCLEOTIDASE 1"/>
    <property type="match status" value="1"/>
</dbReference>
<comment type="cofactor">
    <cofactor evidence="9 10">
        <name>Mg(2+)</name>
        <dbReference type="ChEBI" id="CHEBI:18420"/>
    </cofactor>
</comment>
<dbReference type="RefSeq" id="WP_019622770.1">
    <property type="nucleotide sequence ID" value="NZ_AP014545.1"/>
</dbReference>
<evidence type="ECO:0000256" key="1">
    <source>
        <dbReference type="ARBA" id="ARBA00001625"/>
    </source>
</evidence>
<comment type="catalytic activity">
    <reaction evidence="1 9">
        <text>adenosine 3',5'-bisphosphate + H2O = AMP + phosphate</text>
        <dbReference type="Rhea" id="RHEA:10040"/>
        <dbReference type="ChEBI" id="CHEBI:15377"/>
        <dbReference type="ChEBI" id="CHEBI:43474"/>
        <dbReference type="ChEBI" id="CHEBI:58343"/>
        <dbReference type="ChEBI" id="CHEBI:456215"/>
        <dbReference type="EC" id="3.1.3.7"/>
    </reaction>
</comment>
<reference evidence="11 12" key="1">
    <citation type="journal article" date="2008" name="Int. J. Syst. Evol. Microbiol.">
        <title>Amphritea japonica sp. nov. and Amphritea balenae sp. nov., isolated from the sediment adjacent to sperm whale carcasses off Kagoshima, Japan.</title>
        <authorList>
            <person name="Miyazaki M."/>
            <person name="Nogi Y."/>
            <person name="Fujiwara Y."/>
            <person name="Kawato M."/>
            <person name="Nagahama T."/>
            <person name="Kubokawa K."/>
            <person name="Horikoshi K."/>
        </authorList>
    </citation>
    <scope>NUCLEOTIDE SEQUENCE [LARGE SCALE GENOMIC DNA]</scope>
    <source>
        <strain evidence="11 12">ATCC BAA-1530</strain>
    </source>
</reference>
<feature type="binding site" evidence="9">
    <location>
        <position position="68"/>
    </location>
    <ligand>
        <name>Mg(2+)</name>
        <dbReference type="ChEBI" id="CHEBI:18420"/>
        <label>1</label>
    </ligand>
</feature>
<protein>
    <recommendedName>
        <fullName evidence="9">3'(2'),5'-bisphosphate nucleotidase CysQ</fullName>
        <ecNumber evidence="9">3.1.3.7</ecNumber>
    </recommendedName>
    <alternativeName>
        <fullName evidence="9">3'(2'),5-bisphosphonucleoside 3'(2')-phosphohydrolase</fullName>
    </alternativeName>
    <alternativeName>
        <fullName evidence="9">3'-phosphoadenosine 5'-phosphate phosphatase</fullName>
        <shortName evidence="9">PAP phosphatase</shortName>
    </alternativeName>
</protein>
<dbReference type="PROSITE" id="PS00629">
    <property type="entry name" value="IMP_1"/>
    <property type="match status" value="1"/>
</dbReference>
<evidence type="ECO:0000313" key="11">
    <source>
        <dbReference type="EMBL" id="BBB27840.1"/>
    </source>
</evidence>
<evidence type="ECO:0000256" key="4">
    <source>
        <dbReference type="ARBA" id="ARBA00022519"/>
    </source>
</evidence>
<comment type="subcellular location">
    <subcellularLocation>
        <location evidence="9">Cell inner membrane</location>
        <topology evidence="9">Peripheral membrane protein</topology>
        <orientation evidence="9">Cytoplasmic side</orientation>
    </subcellularLocation>
</comment>
<dbReference type="NCBIfam" id="TIGR01331">
    <property type="entry name" value="bisphos_cysQ"/>
    <property type="match status" value="1"/>
</dbReference>
<organism evidence="11 12">
    <name type="scientific">Amphritea japonica ATCC BAA-1530</name>
    <dbReference type="NCBI Taxonomy" id="1278309"/>
    <lineage>
        <taxon>Bacteria</taxon>
        <taxon>Pseudomonadati</taxon>
        <taxon>Pseudomonadota</taxon>
        <taxon>Gammaproteobacteria</taxon>
        <taxon>Oceanospirillales</taxon>
        <taxon>Oceanospirillaceae</taxon>
        <taxon>Amphritea</taxon>
    </lineage>
</organism>
<dbReference type="Pfam" id="PF00459">
    <property type="entry name" value="Inositol_P"/>
    <property type="match status" value="1"/>
</dbReference>
<evidence type="ECO:0000256" key="3">
    <source>
        <dbReference type="ARBA" id="ARBA00022475"/>
    </source>
</evidence>
<evidence type="ECO:0000256" key="10">
    <source>
        <dbReference type="PIRSR" id="PIRSR600760-2"/>
    </source>
</evidence>
<feature type="binding site" evidence="10">
    <location>
        <position position="91"/>
    </location>
    <ligand>
        <name>Mg(2+)</name>
        <dbReference type="ChEBI" id="CHEBI:18420"/>
        <label>1</label>
        <note>catalytic</note>
    </ligand>
</feature>
<proteinExistence type="inferred from homology"/>
<evidence type="ECO:0000256" key="7">
    <source>
        <dbReference type="ARBA" id="ARBA00022842"/>
    </source>
</evidence>
<dbReference type="InterPro" id="IPR020550">
    <property type="entry name" value="Inositol_monophosphatase_CS"/>
</dbReference>
<dbReference type="GO" id="GO:0046854">
    <property type="term" value="P:phosphatidylinositol phosphate biosynthetic process"/>
    <property type="evidence" value="ECO:0007669"/>
    <property type="project" value="InterPro"/>
</dbReference>
<feature type="binding site" evidence="9">
    <location>
        <position position="217"/>
    </location>
    <ligand>
        <name>Mg(2+)</name>
        <dbReference type="ChEBI" id="CHEBI:18420"/>
        <label>2</label>
    </ligand>
</feature>
<comment type="function">
    <text evidence="9">Converts adenosine-3',5'-bisphosphate (PAP) to AMP.</text>
</comment>
<feature type="binding site" evidence="10">
    <location>
        <position position="68"/>
    </location>
    <ligand>
        <name>Mg(2+)</name>
        <dbReference type="ChEBI" id="CHEBI:18420"/>
        <label>1</label>
        <note>catalytic</note>
    </ligand>
</feature>
<dbReference type="InterPro" id="IPR000760">
    <property type="entry name" value="Inositol_monophosphatase-like"/>
</dbReference>
<evidence type="ECO:0000256" key="2">
    <source>
        <dbReference type="ARBA" id="ARBA00005289"/>
    </source>
</evidence>
<dbReference type="SUPFAM" id="SSF56655">
    <property type="entry name" value="Carbohydrate phosphatase"/>
    <property type="match status" value="1"/>
</dbReference>
<keyword evidence="3 9" id="KW-1003">Cell membrane</keyword>
<evidence type="ECO:0000313" key="12">
    <source>
        <dbReference type="Proteomes" id="UP000595663"/>
    </source>
</evidence>
<dbReference type="AlphaFoldDB" id="A0A7R6SUM1"/>
<feature type="binding site" evidence="9">
    <location>
        <position position="68"/>
    </location>
    <ligand>
        <name>substrate</name>
    </ligand>
</feature>
<dbReference type="GO" id="GO:0000287">
    <property type="term" value="F:magnesium ion binding"/>
    <property type="evidence" value="ECO:0007669"/>
    <property type="project" value="UniProtKB-UniRule"/>
</dbReference>
<dbReference type="GO" id="GO:0005886">
    <property type="term" value="C:plasma membrane"/>
    <property type="evidence" value="ECO:0007669"/>
    <property type="project" value="UniProtKB-SubCell"/>
</dbReference>
<feature type="binding site" evidence="9">
    <location>
        <position position="91"/>
    </location>
    <ligand>
        <name>Mg(2+)</name>
        <dbReference type="ChEBI" id="CHEBI:18420"/>
        <label>2</label>
    </ligand>
</feature>
<dbReference type="Proteomes" id="UP000595663">
    <property type="component" value="Chromosome"/>
</dbReference>
<comment type="similarity">
    <text evidence="2 9">Belongs to the inositol monophosphatase superfamily. CysQ family.</text>
</comment>
<dbReference type="EMBL" id="AP014545">
    <property type="protein sequence ID" value="BBB27840.1"/>
    <property type="molecule type" value="Genomic_DNA"/>
</dbReference>
<dbReference type="HAMAP" id="MF_02095">
    <property type="entry name" value="CysQ"/>
    <property type="match status" value="1"/>
</dbReference>
<dbReference type="EC" id="3.1.3.7" evidence="9"/>
<keyword evidence="12" id="KW-1185">Reference proteome</keyword>
<feature type="binding site" evidence="9">
    <location>
        <position position="88"/>
    </location>
    <ligand>
        <name>Mg(2+)</name>
        <dbReference type="ChEBI" id="CHEBI:18420"/>
        <label>1</label>
    </ligand>
</feature>
<feature type="binding site" evidence="10">
    <location>
        <position position="90"/>
    </location>
    <ligand>
        <name>Mg(2+)</name>
        <dbReference type="ChEBI" id="CHEBI:18420"/>
        <label>2</label>
    </ligand>
</feature>